<evidence type="ECO:0000256" key="1">
    <source>
        <dbReference type="ARBA" id="ARBA00004241"/>
    </source>
</evidence>
<protein>
    <recommendedName>
        <fullName evidence="9">Class III signal peptide-containing protein</fullName>
    </recommendedName>
</protein>
<reference evidence="7" key="1">
    <citation type="submission" date="2007-06" db="EMBL/GenBank/DDBJ databases">
        <title>Complete sequence of Methanococcus aeolicus Nankai-3.</title>
        <authorList>
            <consortium name="US DOE Joint Genome Institute"/>
            <person name="Copeland A."/>
            <person name="Lucas S."/>
            <person name="Lapidus A."/>
            <person name="Barry K."/>
            <person name="Glavina del Rio T."/>
            <person name="Dalin E."/>
            <person name="Tice H."/>
            <person name="Pitluck S."/>
            <person name="Chain P."/>
            <person name="Malfatti S."/>
            <person name="Shin M."/>
            <person name="Vergez L."/>
            <person name="Schmutz J."/>
            <person name="Larimer F."/>
            <person name="Land M."/>
            <person name="Hauser L."/>
            <person name="Kyrpides N."/>
            <person name="Lykidis A."/>
            <person name="Sieprawska-Lupa M."/>
            <person name="Whitman W.B."/>
            <person name="Richardson P."/>
        </authorList>
    </citation>
    <scope>NUCLEOTIDE SEQUENCE [LARGE SCALE GENOMIC DNA]</scope>
    <source>
        <strain evidence="7">Nankai-3</strain>
    </source>
</reference>
<dbReference type="RefSeq" id="WP_011973529.1">
    <property type="nucleotide sequence ID" value="NC_009635.1"/>
</dbReference>
<dbReference type="InterPro" id="IPR007166">
    <property type="entry name" value="Class3_signal_pept_motif"/>
</dbReference>
<feature type="transmembrane region" description="Helical" evidence="6">
    <location>
        <begin position="12"/>
        <end position="35"/>
    </location>
</feature>
<dbReference type="EMBL" id="CP000743">
    <property type="protein sequence ID" value="ABR56397.1"/>
    <property type="molecule type" value="Genomic_DNA"/>
</dbReference>
<keyword evidence="6" id="KW-1133">Transmembrane helix</keyword>
<accession>A6UV75</accession>
<dbReference type="Pfam" id="PF04021">
    <property type="entry name" value="Class_IIIsignal"/>
    <property type="match status" value="1"/>
</dbReference>
<dbReference type="GO" id="GO:0009986">
    <property type="term" value="C:cell surface"/>
    <property type="evidence" value="ECO:0007669"/>
    <property type="project" value="UniProtKB-SubCell"/>
</dbReference>
<evidence type="ECO:0000256" key="6">
    <source>
        <dbReference type="SAM" id="Phobius"/>
    </source>
</evidence>
<keyword evidence="8" id="KW-1185">Reference proteome</keyword>
<keyword evidence="5" id="KW-0281">Fimbrium</keyword>
<organism evidence="7 8">
    <name type="scientific">Methanococcus aeolicus (strain ATCC BAA-1280 / DSM 17508 / OCM 812 / Nankai-3)</name>
    <dbReference type="NCBI Taxonomy" id="419665"/>
    <lineage>
        <taxon>Archaea</taxon>
        <taxon>Methanobacteriati</taxon>
        <taxon>Methanobacteriota</taxon>
        <taxon>Methanomada group</taxon>
        <taxon>Methanococci</taxon>
        <taxon>Methanococcales</taxon>
        <taxon>Methanococcaceae</taxon>
        <taxon>Methanococcus</taxon>
    </lineage>
</organism>
<dbReference type="GeneID" id="5327633"/>
<dbReference type="STRING" id="419665.Maeo_0814"/>
<keyword evidence="6" id="KW-0472">Membrane</keyword>
<dbReference type="OrthoDB" id="382746at2157"/>
<dbReference type="HOGENOM" id="CLU_197251_2_0_2"/>
<sequence length="64" mass="7024">MIKKIISKKAQISLEFGLLTFAVIVGATLVGYYMLKSAINVRDINMDTINKSSEITMNALSTVD</sequence>
<evidence type="ECO:0000256" key="4">
    <source>
        <dbReference type="ARBA" id="ARBA00022525"/>
    </source>
</evidence>
<proteinExistence type="predicted"/>
<evidence type="ECO:0000256" key="3">
    <source>
        <dbReference type="ARBA" id="ARBA00004613"/>
    </source>
</evidence>
<dbReference type="AlphaFoldDB" id="A6UV75"/>
<evidence type="ECO:0008006" key="9">
    <source>
        <dbReference type="Google" id="ProtNLM"/>
    </source>
</evidence>
<gene>
    <name evidence="7" type="ordered locus">Maeo_0814</name>
</gene>
<keyword evidence="6" id="KW-0812">Transmembrane</keyword>
<evidence type="ECO:0000313" key="8">
    <source>
        <dbReference type="Proteomes" id="UP000001106"/>
    </source>
</evidence>
<comment type="subcellular location">
    <subcellularLocation>
        <location evidence="1">Cell surface</location>
    </subcellularLocation>
    <subcellularLocation>
        <location evidence="2">Fimbrium</location>
    </subcellularLocation>
    <subcellularLocation>
        <location evidence="3">Secreted</location>
    </subcellularLocation>
</comment>
<evidence type="ECO:0000256" key="2">
    <source>
        <dbReference type="ARBA" id="ARBA00004561"/>
    </source>
</evidence>
<keyword evidence="4" id="KW-0964">Secreted</keyword>
<dbReference type="GO" id="GO:0005576">
    <property type="term" value="C:extracellular region"/>
    <property type="evidence" value="ECO:0007669"/>
    <property type="project" value="UniProtKB-SubCell"/>
</dbReference>
<dbReference type="eggNOG" id="arCOG05082">
    <property type="taxonomic scope" value="Archaea"/>
</dbReference>
<dbReference type="Proteomes" id="UP000001106">
    <property type="component" value="Chromosome"/>
</dbReference>
<dbReference type="KEGG" id="mae:Maeo_0814"/>
<evidence type="ECO:0000256" key="5">
    <source>
        <dbReference type="ARBA" id="ARBA00023263"/>
    </source>
</evidence>
<name>A6UV75_META3</name>
<evidence type="ECO:0000313" key="7">
    <source>
        <dbReference type="EMBL" id="ABR56397.1"/>
    </source>
</evidence>